<dbReference type="Pfam" id="PF19650">
    <property type="entry name" value="DUF6153"/>
    <property type="match status" value="1"/>
</dbReference>
<evidence type="ECO:0000256" key="2">
    <source>
        <dbReference type="SAM" id="Phobius"/>
    </source>
</evidence>
<protein>
    <submittedName>
        <fullName evidence="3">DUF6153 family protein</fullName>
    </submittedName>
</protein>
<feature type="transmembrane region" description="Helical" evidence="2">
    <location>
        <begin position="86"/>
        <end position="109"/>
    </location>
</feature>
<dbReference type="EMBL" id="JBIATK010000003">
    <property type="protein sequence ID" value="MFF4023291.1"/>
    <property type="molecule type" value="Genomic_DNA"/>
</dbReference>
<evidence type="ECO:0000256" key="1">
    <source>
        <dbReference type="SAM" id="MobiDB-lite"/>
    </source>
</evidence>
<accession>A0ABW6TAV6</accession>
<reference evidence="3 4" key="1">
    <citation type="submission" date="2024-10" db="EMBL/GenBank/DDBJ databases">
        <title>The Natural Products Discovery Center: Release of the First 8490 Sequenced Strains for Exploring Actinobacteria Biosynthetic Diversity.</title>
        <authorList>
            <person name="Kalkreuter E."/>
            <person name="Kautsar S.A."/>
            <person name="Yang D."/>
            <person name="Bader C.D."/>
            <person name="Teijaro C.N."/>
            <person name="Fluegel L."/>
            <person name="Davis C.M."/>
            <person name="Simpson J.R."/>
            <person name="Lauterbach L."/>
            <person name="Steele A.D."/>
            <person name="Gui C."/>
            <person name="Meng S."/>
            <person name="Li G."/>
            <person name="Viehrig K."/>
            <person name="Ye F."/>
            <person name="Su P."/>
            <person name="Kiefer A.F."/>
            <person name="Nichols A."/>
            <person name="Cepeda A.J."/>
            <person name="Yan W."/>
            <person name="Fan B."/>
            <person name="Jiang Y."/>
            <person name="Adhikari A."/>
            <person name="Zheng C.-J."/>
            <person name="Schuster L."/>
            <person name="Cowan T.M."/>
            <person name="Smanski M.J."/>
            <person name="Chevrette M.G."/>
            <person name="De Carvalho L.P.S."/>
            <person name="Shen B."/>
        </authorList>
    </citation>
    <scope>NUCLEOTIDE SEQUENCE [LARGE SCALE GENOMIC DNA]</scope>
    <source>
        <strain evidence="3 4">NPDC001867</strain>
    </source>
</reference>
<dbReference type="RefSeq" id="WP_195023647.1">
    <property type="nucleotide sequence ID" value="NZ_JADLPS010000017.1"/>
</dbReference>
<evidence type="ECO:0000313" key="3">
    <source>
        <dbReference type="EMBL" id="MFF4023291.1"/>
    </source>
</evidence>
<feature type="region of interest" description="Disordered" evidence="1">
    <location>
        <begin position="51"/>
        <end position="71"/>
    </location>
</feature>
<dbReference type="InterPro" id="IPR046151">
    <property type="entry name" value="DUF6153"/>
</dbReference>
<feature type="compositionally biased region" description="Basic residues" evidence="1">
    <location>
        <begin position="60"/>
        <end position="71"/>
    </location>
</feature>
<keyword evidence="2" id="KW-0472">Membrane</keyword>
<keyword evidence="4" id="KW-1185">Reference proteome</keyword>
<name>A0ABW6TAV6_9NOCA</name>
<evidence type="ECO:0000313" key="4">
    <source>
        <dbReference type="Proteomes" id="UP001602089"/>
    </source>
</evidence>
<proteinExistence type="predicted"/>
<sequence>MNAAHARRRVTWLVRVLGLFVLLCGFAAMHAGVTAAGTGGLDRVDRSMSVESVTPGAHTGPHHARQGGAPHRHPATHACVFVLSDAVAVGGLVLFSWLAVTGWSTNATVTGWRRIRRRHPPPWPTPNLAELSILRV</sequence>
<keyword evidence="2" id="KW-1133">Transmembrane helix</keyword>
<organism evidence="3 4">
    <name type="scientific">Nocardia elegans</name>
    <dbReference type="NCBI Taxonomy" id="300029"/>
    <lineage>
        <taxon>Bacteria</taxon>
        <taxon>Bacillati</taxon>
        <taxon>Actinomycetota</taxon>
        <taxon>Actinomycetes</taxon>
        <taxon>Mycobacteriales</taxon>
        <taxon>Nocardiaceae</taxon>
        <taxon>Nocardia</taxon>
    </lineage>
</organism>
<gene>
    <name evidence="3" type="ORF">ACFYY5_10655</name>
</gene>
<keyword evidence="2" id="KW-0812">Transmembrane</keyword>
<dbReference type="Proteomes" id="UP001602089">
    <property type="component" value="Unassembled WGS sequence"/>
</dbReference>
<comment type="caution">
    <text evidence="3">The sequence shown here is derived from an EMBL/GenBank/DDBJ whole genome shotgun (WGS) entry which is preliminary data.</text>
</comment>